<dbReference type="FunFam" id="3.40.640.10:FF:000046">
    <property type="entry name" value="Cystathionine gamma-lyase"/>
    <property type="match status" value="1"/>
</dbReference>
<dbReference type="InterPro" id="IPR015424">
    <property type="entry name" value="PyrdxlP-dep_Trfase"/>
</dbReference>
<dbReference type="InterPro" id="IPR000277">
    <property type="entry name" value="Cys/Met-Metab_PyrdxlP-dep_enz"/>
</dbReference>
<keyword evidence="3" id="KW-0456">Lyase</keyword>
<dbReference type="InterPro" id="IPR015421">
    <property type="entry name" value="PyrdxlP-dep_Trfase_major"/>
</dbReference>
<protein>
    <submittedName>
        <fullName evidence="3">L-methionine gamma-lyase</fullName>
        <ecNumber evidence="3">4.4.1.11</ecNumber>
    </submittedName>
</protein>
<dbReference type="PROSITE" id="PS00868">
    <property type="entry name" value="CYS_MET_METAB_PP"/>
    <property type="match status" value="1"/>
</dbReference>
<evidence type="ECO:0000256" key="1">
    <source>
        <dbReference type="ARBA" id="ARBA00001933"/>
    </source>
</evidence>
<comment type="caution">
    <text evidence="3">The sequence shown here is derived from an EMBL/GenBank/DDBJ whole genome shotgun (WGS) entry which is preliminary data.</text>
</comment>
<keyword evidence="2" id="KW-0663">Pyridoxal phosphate</keyword>
<sequence>MNLHRNTELIYHGRKIKGMGLEPEAMPLFTASAFNRTDLDDVRQTSLDKGFPYVCTRNPNRELVADVINYLEAGEASLICQSGMGAITTTLFALAKPGTHLIANSTLYSETLEFLEEMLGTYGVEVTFVNFAKLEDVAAAVKPNTSVIYTEVVSNPMIDLADIEGCAKLAHDAGGLLIVDNTFTTPIVVKPLTLGADVVVNSCTKFINGHSDVLLGSVSAKQSLIDKIYHTQMLLGTVGSAFDSWQCLRGTETMGLRVPRQVENAAKLAAALEKHPCVTAVKYPGLPSHPQYELACRMFKEGFGAMFNFSMPDDLEGINAFMHKLQFVRYAPALGGLRTTMSNPTYSSHSSLTEEARAKLGIHLGLMRVSVGTEDADDLIADFYQALDVFKK</sequence>
<gene>
    <name evidence="3" type="ORF">SDC9_68737</name>
</gene>
<proteinExistence type="predicted"/>
<organism evidence="3">
    <name type="scientific">bioreactor metagenome</name>
    <dbReference type="NCBI Taxonomy" id="1076179"/>
    <lineage>
        <taxon>unclassified sequences</taxon>
        <taxon>metagenomes</taxon>
        <taxon>ecological metagenomes</taxon>
    </lineage>
</organism>
<dbReference type="EMBL" id="VSSQ01003774">
    <property type="protein sequence ID" value="MPM22286.1"/>
    <property type="molecule type" value="Genomic_DNA"/>
</dbReference>
<dbReference type="InterPro" id="IPR015422">
    <property type="entry name" value="PyrdxlP-dep_Trfase_small"/>
</dbReference>
<dbReference type="SUPFAM" id="SSF53383">
    <property type="entry name" value="PLP-dependent transferases"/>
    <property type="match status" value="1"/>
</dbReference>
<comment type="cofactor">
    <cofactor evidence="1">
        <name>pyridoxal 5'-phosphate</name>
        <dbReference type="ChEBI" id="CHEBI:597326"/>
    </cofactor>
</comment>
<dbReference type="EC" id="4.4.1.11" evidence="3"/>
<evidence type="ECO:0000313" key="3">
    <source>
        <dbReference type="EMBL" id="MPM22286.1"/>
    </source>
</evidence>
<dbReference type="InterPro" id="IPR054542">
    <property type="entry name" value="Cys_met_metab_PP"/>
</dbReference>
<accession>A0A644Y1A8</accession>
<dbReference type="PANTHER" id="PTHR11808">
    <property type="entry name" value="TRANS-SULFURATION ENZYME FAMILY MEMBER"/>
    <property type="match status" value="1"/>
</dbReference>
<dbReference type="PANTHER" id="PTHR11808:SF80">
    <property type="entry name" value="CYSTATHIONINE GAMMA-LYASE"/>
    <property type="match status" value="1"/>
</dbReference>
<dbReference type="GO" id="GO:0019346">
    <property type="term" value="P:transsulfuration"/>
    <property type="evidence" value="ECO:0007669"/>
    <property type="project" value="InterPro"/>
</dbReference>
<dbReference type="GO" id="GO:0030170">
    <property type="term" value="F:pyridoxal phosphate binding"/>
    <property type="evidence" value="ECO:0007669"/>
    <property type="project" value="InterPro"/>
</dbReference>
<dbReference type="Gene3D" id="3.40.640.10">
    <property type="entry name" value="Type I PLP-dependent aspartate aminotransferase-like (Major domain)"/>
    <property type="match status" value="1"/>
</dbReference>
<dbReference type="GO" id="GO:0005737">
    <property type="term" value="C:cytoplasm"/>
    <property type="evidence" value="ECO:0007669"/>
    <property type="project" value="TreeGrafter"/>
</dbReference>
<dbReference type="GO" id="GO:0018826">
    <property type="term" value="F:methionine gamma-lyase activity"/>
    <property type="evidence" value="ECO:0007669"/>
    <property type="project" value="UniProtKB-EC"/>
</dbReference>
<evidence type="ECO:0000256" key="2">
    <source>
        <dbReference type="ARBA" id="ARBA00022898"/>
    </source>
</evidence>
<name>A0A644Y1A8_9ZZZZ</name>
<dbReference type="CDD" id="cd00614">
    <property type="entry name" value="CGS_like"/>
    <property type="match status" value="1"/>
</dbReference>
<reference evidence="3" key="1">
    <citation type="submission" date="2019-08" db="EMBL/GenBank/DDBJ databases">
        <authorList>
            <person name="Kucharzyk K."/>
            <person name="Murdoch R.W."/>
            <person name="Higgins S."/>
            <person name="Loffler F."/>
        </authorList>
    </citation>
    <scope>NUCLEOTIDE SEQUENCE</scope>
</reference>
<dbReference type="Pfam" id="PF01053">
    <property type="entry name" value="Cys_Met_Meta_PP"/>
    <property type="match status" value="1"/>
</dbReference>
<dbReference type="Gene3D" id="3.90.1150.10">
    <property type="entry name" value="Aspartate Aminotransferase, domain 1"/>
    <property type="match status" value="1"/>
</dbReference>
<dbReference type="PIRSF" id="PIRSF001434">
    <property type="entry name" value="CGS"/>
    <property type="match status" value="1"/>
</dbReference>
<dbReference type="AlphaFoldDB" id="A0A644Y1A8"/>